<dbReference type="EMBL" id="JAACLJ010000004">
    <property type="protein sequence ID" value="KAF4587785.1"/>
    <property type="molecule type" value="Genomic_DNA"/>
</dbReference>
<comment type="caution">
    <text evidence="2">The sequence shown here is derived from an EMBL/GenBank/DDBJ whole genome shotgun (WGS) entry which is preliminary data.</text>
</comment>
<evidence type="ECO:0000256" key="1">
    <source>
        <dbReference type="SAM" id="MobiDB-lite"/>
    </source>
</evidence>
<keyword evidence="3" id="KW-1185">Reference proteome</keyword>
<evidence type="ECO:0000313" key="3">
    <source>
        <dbReference type="Proteomes" id="UP000562929"/>
    </source>
</evidence>
<reference evidence="2 3" key="1">
    <citation type="journal article" date="2020" name="G3 (Bethesda)">
        <title>Genetic Underpinnings of Host Manipulation by Ophiocordyceps as Revealed by Comparative Transcriptomics.</title>
        <authorList>
            <person name="Will I."/>
            <person name="Das B."/>
            <person name="Trinh T."/>
            <person name="Brachmann A."/>
            <person name="Ohm R.A."/>
            <person name="de Bekker C."/>
        </authorList>
    </citation>
    <scope>NUCLEOTIDE SEQUENCE [LARGE SCALE GENOMIC DNA]</scope>
    <source>
        <strain evidence="2 3">EC05</strain>
    </source>
</reference>
<sequence>MESEKDRIRHLPVSSSACEPGKQAYEHEARHEPAVVDGRHIDLWKIKLQYPPATNCQTSACAGRKCCDPRRWETPSAACSLICERTGGGRGARRRVLQLSPDDTLPVQGV</sequence>
<organism evidence="2 3">
    <name type="scientific">Ophiocordyceps camponoti-floridani</name>
    <dbReference type="NCBI Taxonomy" id="2030778"/>
    <lineage>
        <taxon>Eukaryota</taxon>
        <taxon>Fungi</taxon>
        <taxon>Dikarya</taxon>
        <taxon>Ascomycota</taxon>
        <taxon>Pezizomycotina</taxon>
        <taxon>Sordariomycetes</taxon>
        <taxon>Hypocreomycetidae</taxon>
        <taxon>Hypocreales</taxon>
        <taxon>Ophiocordycipitaceae</taxon>
        <taxon>Ophiocordyceps</taxon>
    </lineage>
</organism>
<evidence type="ECO:0000313" key="2">
    <source>
        <dbReference type="EMBL" id="KAF4587785.1"/>
    </source>
</evidence>
<proteinExistence type="predicted"/>
<protein>
    <submittedName>
        <fullName evidence="2">Uncharacterized protein</fullName>
    </submittedName>
</protein>
<accession>A0A8H4Q735</accession>
<feature type="region of interest" description="Disordered" evidence="1">
    <location>
        <begin position="1"/>
        <end position="29"/>
    </location>
</feature>
<gene>
    <name evidence="2" type="ORF">GQ602_004478</name>
</gene>
<name>A0A8H4Q735_9HYPO</name>
<dbReference type="Proteomes" id="UP000562929">
    <property type="component" value="Unassembled WGS sequence"/>
</dbReference>
<dbReference type="AlphaFoldDB" id="A0A8H4Q735"/>